<evidence type="ECO:0000256" key="1">
    <source>
        <dbReference type="SAM" id="MobiDB-lite"/>
    </source>
</evidence>
<protein>
    <submittedName>
        <fullName evidence="2">Uncharacterized protein</fullName>
    </submittedName>
</protein>
<feature type="region of interest" description="Disordered" evidence="1">
    <location>
        <begin position="1"/>
        <end position="26"/>
    </location>
</feature>
<sequence>MREKYQSQPASSQYSSTQKSPNRSTSKLGHIHYEIWKHFLGTIIRRNIPGNICISPEINDEGFRTHIQI</sequence>
<accession>A0A0B6ZJ25</accession>
<gene>
    <name evidence="2" type="primary">ORF67063</name>
</gene>
<evidence type="ECO:0000313" key="2">
    <source>
        <dbReference type="EMBL" id="CEK68629.1"/>
    </source>
</evidence>
<proteinExistence type="predicted"/>
<organism evidence="2">
    <name type="scientific">Arion vulgaris</name>
    <dbReference type="NCBI Taxonomy" id="1028688"/>
    <lineage>
        <taxon>Eukaryota</taxon>
        <taxon>Metazoa</taxon>
        <taxon>Spiralia</taxon>
        <taxon>Lophotrochozoa</taxon>
        <taxon>Mollusca</taxon>
        <taxon>Gastropoda</taxon>
        <taxon>Heterobranchia</taxon>
        <taxon>Euthyneura</taxon>
        <taxon>Panpulmonata</taxon>
        <taxon>Eupulmonata</taxon>
        <taxon>Stylommatophora</taxon>
        <taxon>Helicina</taxon>
        <taxon>Arionoidea</taxon>
        <taxon>Arionidae</taxon>
        <taxon>Arion</taxon>
    </lineage>
</organism>
<dbReference type="AlphaFoldDB" id="A0A0B6ZJ25"/>
<name>A0A0B6ZJ25_9EUPU</name>
<dbReference type="EMBL" id="HACG01021764">
    <property type="protein sequence ID" value="CEK68629.1"/>
    <property type="molecule type" value="Transcribed_RNA"/>
</dbReference>
<feature type="compositionally biased region" description="Low complexity" evidence="1">
    <location>
        <begin position="1"/>
        <end position="18"/>
    </location>
</feature>
<reference evidence="2" key="1">
    <citation type="submission" date="2014-12" db="EMBL/GenBank/DDBJ databases">
        <title>Insight into the proteome of Arion vulgaris.</title>
        <authorList>
            <person name="Aradska J."/>
            <person name="Bulat T."/>
            <person name="Smidak R."/>
            <person name="Sarate P."/>
            <person name="Gangsoo J."/>
            <person name="Sialana F."/>
            <person name="Bilban M."/>
            <person name="Lubec G."/>
        </authorList>
    </citation>
    <scope>NUCLEOTIDE SEQUENCE</scope>
    <source>
        <tissue evidence="2">Skin</tissue>
    </source>
</reference>